<dbReference type="RefSeq" id="WP_006882906.1">
    <property type="nucleotide sequence ID" value="NZ_AOIU01000013.1"/>
</dbReference>
<protein>
    <recommendedName>
        <fullName evidence="1">DUF7344 domain-containing protein</fullName>
    </recommendedName>
</protein>
<evidence type="ECO:0000313" key="2">
    <source>
        <dbReference type="EMBL" id="ELZ27482.1"/>
    </source>
</evidence>
<proteinExistence type="predicted"/>
<keyword evidence="3" id="KW-1185">Reference proteome</keyword>
<dbReference type="OrthoDB" id="177799at2157"/>
<comment type="caution">
    <text evidence="2">The sequence shown here is derived from an EMBL/GenBank/DDBJ whole genome shotgun (WGS) entry which is preliminary data.</text>
</comment>
<organism evidence="2 3">
    <name type="scientific">Halosimplex carlsbadense 2-9-1</name>
    <dbReference type="NCBI Taxonomy" id="797114"/>
    <lineage>
        <taxon>Archaea</taxon>
        <taxon>Methanobacteriati</taxon>
        <taxon>Methanobacteriota</taxon>
        <taxon>Stenosarchaea group</taxon>
        <taxon>Halobacteria</taxon>
        <taxon>Halobacteriales</taxon>
        <taxon>Haloarculaceae</taxon>
        <taxon>Halosimplex</taxon>
    </lineage>
</organism>
<sequence>MSQTTSRTTDDGRTVIDLSADERHELLAAQRRRVALAVLAERAAPTELDDLARAVAAREGEDPPAEAVERLAVSLHHVHLPRMDELGVVDYDPSANRVDTVRALATA</sequence>
<reference evidence="2 3" key="1">
    <citation type="journal article" date="2014" name="PLoS Genet.">
        <title>Phylogenetically driven sequencing of extremely halophilic archaea reveals strategies for static and dynamic osmo-response.</title>
        <authorList>
            <person name="Becker E.A."/>
            <person name="Seitzer P.M."/>
            <person name="Tritt A."/>
            <person name="Larsen D."/>
            <person name="Krusor M."/>
            <person name="Yao A.I."/>
            <person name="Wu D."/>
            <person name="Madern D."/>
            <person name="Eisen J.A."/>
            <person name="Darling A.E."/>
            <person name="Facciotti M.T."/>
        </authorList>
    </citation>
    <scope>NUCLEOTIDE SEQUENCE [LARGE SCALE GENOMIC DNA]</scope>
    <source>
        <strain evidence="2 3">2-9-1</strain>
    </source>
</reference>
<name>M0CYI3_9EURY</name>
<dbReference type="AlphaFoldDB" id="M0CYI3"/>
<dbReference type="EMBL" id="AOIU01000013">
    <property type="protein sequence ID" value="ELZ27482.1"/>
    <property type="molecule type" value="Genomic_DNA"/>
</dbReference>
<dbReference type="STRING" id="797114.C475_06170"/>
<dbReference type="Proteomes" id="UP000011626">
    <property type="component" value="Unassembled WGS sequence"/>
</dbReference>
<evidence type="ECO:0000259" key="1">
    <source>
        <dbReference type="Pfam" id="PF24035"/>
    </source>
</evidence>
<dbReference type="InterPro" id="IPR055768">
    <property type="entry name" value="DUF7344"/>
</dbReference>
<dbReference type="Pfam" id="PF24035">
    <property type="entry name" value="DUF7344"/>
    <property type="match status" value="1"/>
</dbReference>
<evidence type="ECO:0000313" key="3">
    <source>
        <dbReference type="Proteomes" id="UP000011626"/>
    </source>
</evidence>
<feature type="domain" description="DUF7344" evidence="1">
    <location>
        <begin position="24"/>
        <end position="98"/>
    </location>
</feature>
<dbReference type="eggNOG" id="arCOG03828">
    <property type="taxonomic scope" value="Archaea"/>
</dbReference>
<accession>M0CYI3</accession>
<gene>
    <name evidence="2" type="ORF">C475_06170</name>
</gene>